<dbReference type="Proteomes" id="UP001189429">
    <property type="component" value="Unassembled WGS sequence"/>
</dbReference>
<dbReference type="EMBL" id="CAUYUJ010003803">
    <property type="protein sequence ID" value="CAK0806902.1"/>
    <property type="molecule type" value="Genomic_DNA"/>
</dbReference>
<dbReference type="PANTHER" id="PTHR11439:SF517">
    <property type="entry name" value="CYSTEINE-RICH RLK (RECEPTOR-LIKE PROTEIN KINASE) 8"/>
    <property type="match status" value="1"/>
</dbReference>
<feature type="non-terminal residue" evidence="2">
    <location>
        <position position="1"/>
    </location>
</feature>
<keyword evidence="3" id="KW-1185">Reference proteome</keyword>
<sequence length="904" mass="96840">EIEMHNLLHDPPMPWCHICAQAKGIDACHQGVAKKPAPVIQFDYAEAGNIPAQGEEEVPNFDFAVAVDMASGFPWASSVLSHGKVDVYAIASFTSYLSELGYNKVILQSDGEQAAVAFTNQVKARIARRRHSGLRIRHGSKLPTWLPRHAAWQYARFHKRADSGMAPHEKIRRVPYTNTILMPGEAVACRRPGALLNKLETAWLEGIRLGRDSKTDEHLIGTPNGLVRSRALKRRVEDRRWDVLEAMKWGPWFATPTIRGRPPKVGSDQQPIIIGSLPLQPAAGVAPGRAPQAAGAAGPAPAAEAGAAGAAAPPAPAAGDAAAAAAPPAPAPMDVVGAGLESHERAKRARLGAMPMPPPAPAPAAAAAAPVAPAAGAAPPPAGVRPGGAQAAPAQRDGGTDDAEPPSQRRRVAALREACEEKEPANFYEARLKHIAKLTKGFEQTLQGNDDFFSATPATMHLKMMLVDAARKGHVAAIGDCSGAFYQAPLDPDGTGAKVYIEPPPEAGLPPDMAWKAVSAFPGLKGSPKAWGARPSKVLTGDMQMEQSRYDGCTFFKIDGDYDQKAGRHIDDFLVTGPKEQVNSSLGEVTEKLNMQDSVKLFEDGDEGRLLALNIRKVDGGFTLQGNPLLITDIAELLGMENATTSEVPETSNAKKQQDDDEELSAQDAVLYRLRVGKAMHLSHQRPDIQHVVDKLSKHMRAPTVKVRRMLKKLVRYLLSTREVHQLLVPRGGSDSLNTRIDSDWADDPDTRKSISGGTVMMHGCSALTWARTQKTPALSSAEAELYAIGSGAVETLGTDTLLKKVGYGEAAPAIMMDSSSALAVAKKRGPGRMKHIELKMLAVQDWIKEKRLQVGKVPTEANPADVLTKALAKEKLVRHGWELGLRGGPFGSLSWRAAVTGQT</sequence>
<dbReference type="PANTHER" id="PTHR11439">
    <property type="entry name" value="GAG-POL-RELATED RETROTRANSPOSON"/>
    <property type="match status" value="1"/>
</dbReference>
<reference evidence="2" key="1">
    <citation type="submission" date="2023-10" db="EMBL/GenBank/DDBJ databases">
        <authorList>
            <person name="Chen Y."/>
            <person name="Shah S."/>
            <person name="Dougan E. K."/>
            <person name="Thang M."/>
            <person name="Chan C."/>
        </authorList>
    </citation>
    <scope>NUCLEOTIDE SEQUENCE [LARGE SCALE GENOMIC DNA]</scope>
</reference>
<evidence type="ECO:0008006" key="4">
    <source>
        <dbReference type="Google" id="ProtNLM"/>
    </source>
</evidence>
<feature type="compositionally biased region" description="Low complexity" evidence="1">
    <location>
        <begin position="387"/>
        <end position="396"/>
    </location>
</feature>
<feature type="compositionally biased region" description="Low complexity" evidence="1">
    <location>
        <begin position="306"/>
        <end position="326"/>
    </location>
</feature>
<comment type="caution">
    <text evidence="2">The sequence shown here is derived from an EMBL/GenBank/DDBJ whole genome shotgun (WGS) entry which is preliminary data.</text>
</comment>
<organism evidence="2 3">
    <name type="scientific">Prorocentrum cordatum</name>
    <dbReference type="NCBI Taxonomy" id="2364126"/>
    <lineage>
        <taxon>Eukaryota</taxon>
        <taxon>Sar</taxon>
        <taxon>Alveolata</taxon>
        <taxon>Dinophyceae</taxon>
        <taxon>Prorocentrales</taxon>
        <taxon>Prorocentraceae</taxon>
        <taxon>Prorocentrum</taxon>
    </lineage>
</organism>
<protein>
    <recommendedName>
        <fullName evidence="4">DNA-directed DNA polymerase</fullName>
    </recommendedName>
</protein>
<evidence type="ECO:0000313" key="3">
    <source>
        <dbReference type="Proteomes" id="UP001189429"/>
    </source>
</evidence>
<gene>
    <name evidence="2" type="ORF">PCOR1329_LOCUS12957</name>
</gene>
<evidence type="ECO:0000256" key="1">
    <source>
        <dbReference type="SAM" id="MobiDB-lite"/>
    </source>
</evidence>
<feature type="region of interest" description="Disordered" evidence="1">
    <location>
        <begin position="306"/>
        <end position="329"/>
    </location>
</feature>
<accession>A0ABN9QLC4</accession>
<proteinExistence type="predicted"/>
<name>A0ABN9QLC4_9DINO</name>
<dbReference type="CDD" id="cd09272">
    <property type="entry name" value="RNase_HI_RT_Ty1"/>
    <property type="match status" value="1"/>
</dbReference>
<feature type="region of interest" description="Disordered" evidence="1">
    <location>
        <begin position="373"/>
        <end position="411"/>
    </location>
</feature>
<evidence type="ECO:0000313" key="2">
    <source>
        <dbReference type="EMBL" id="CAK0806902.1"/>
    </source>
</evidence>